<gene>
    <name evidence="8" type="ORF">MMSR116_08450</name>
</gene>
<keyword evidence="5" id="KW-0234">DNA repair</keyword>
<evidence type="ECO:0000313" key="9">
    <source>
        <dbReference type="Proteomes" id="UP000012488"/>
    </source>
</evidence>
<dbReference type="InterPro" id="IPR036388">
    <property type="entry name" value="WH-like_DNA-bd_sf"/>
</dbReference>
<dbReference type="OrthoDB" id="9802228at2"/>
<dbReference type="GO" id="GO:0032259">
    <property type="term" value="P:methylation"/>
    <property type="evidence" value="ECO:0007669"/>
    <property type="project" value="UniProtKB-KW"/>
</dbReference>
<dbReference type="Proteomes" id="UP000012488">
    <property type="component" value="Chromosome"/>
</dbReference>
<dbReference type="RefSeq" id="WP_010685637.1">
    <property type="nucleotide sequence ID" value="NZ_CP043538.1"/>
</dbReference>
<dbReference type="PROSITE" id="PS00374">
    <property type="entry name" value="MGMT"/>
    <property type="match status" value="1"/>
</dbReference>
<dbReference type="Pfam" id="PF01035">
    <property type="entry name" value="DNA_binding_1"/>
    <property type="match status" value="1"/>
</dbReference>
<dbReference type="EC" id="2.1.1.63" evidence="8"/>
<dbReference type="CDD" id="cd06445">
    <property type="entry name" value="ATase"/>
    <property type="match status" value="1"/>
</dbReference>
<dbReference type="InterPro" id="IPR036631">
    <property type="entry name" value="MGMT_N_sf"/>
</dbReference>
<evidence type="ECO:0000256" key="3">
    <source>
        <dbReference type="ARBA" id="ARBA00022679"/>
    </source>
</evidence>
<comment type="catalytic activity">
    <reaction evidence="1">
        <text>a 4-O-methyl-thymidine in DNA + L-cysteinyl-[protein] = a thymidine in DNA + S-methyl-L-cysteinyl-[protein]</text>
        <dbReference type="Rhea" id="RHEA:53428"/>
        <dbReference type="Rhea" id="RHEA-COMP:10131"/>
        <dbReference type="Rhea" id="RHEA-COMP:10132"/>
        <dbReference type="Rhea" id="RHEA-COMP:13555"/>
        <dbReference type="Rhea" id="RHEA-COMP:13556"/>
        <dbReference type="ChEBI" id="CHEBI:29950"/>
        <dbReference type="ChEBI" id="CHEBI:82612"/>
        <dbReference type="ChEBI" id="CHEBI:137386"/>
        <dbReference type="ChEBI" id="CHEBI:137387"/>
        <dbReference type="EC" id="2.1.1.63"/>
    </reaction>
</comment>
<proteinExistence type="predicted"/>
<reference evidence="8 9" key="2">
    <citation type="journal article" date="2013" name="Genome Announc.">
        <title>Draft Genome Sequence of Methylobacterium mesophilicum Strain SR1.6/6, Isolated from Citrus sinensis.</title>
        <authorList>
            <person name="Marinho Almeida D."/>
            <person name="Dini-Andreote F."/>
            <person name="Camargo Neves A.A."/>
            <person name="Juca Ramos R.T."/>
            <person name="Andreote F.D."/>
            <person name="Carneiro A.R."/>
            <person name="Oliveira de Souza Lima A."/>
            <person name="Caracciolo Gomes de Sa P.H."/>
            <person name="Ribeiro Barbosa M.S."/>
            <person name="Araujo W.L."/>
            <person name="Silva A."/>
        </authorList>
    </citation>
    <scope>NUCLEOTIDE SEQUENCE [LARGE SCALE GENOMIC DNA]</scope>
    <source>
        <strain evidence="8 9">SR1.6/6</strain>
    </source>
</reference>
<dbReference type="SUPFAM" id="SSF53155">
    <property type="entry name" value="Methylated DNA-protein cysteine methyltransferase domain"/>
    <property type="match status" value="1"/>
</dbReference>
<keyword evidence="4" id="KW-0227">DNA damage</keyword>
<keyword evidence="3 8" id="KW-0808">Transferase</keyword>
<evidence type="ECO:0000313" key="8">
    <source>
        <dbReference type="EMBL" id="QGY01906.1"/>
    </source>
</evidence>
<evidence type="ECO:0000259" key="7">
    <source>
        <dbReference type="Pfam" id="PF01035"/>
    </source>
</evidence>
<dbReference type="InterPro" id="IPR014048">
    <property type="entry name" value="MethylDNA_cys_MeTrfase_DNA-bd"/>
</dbReference>
<protein>
    <submittedName>
        <fullName evidence="8">Methylated-DNA--[protein]-cysteine S-methyltransferase</fullName>
        <ecNumber evidence="8">2.1.1.63</ecNumber>
    </submittedName>
</protein>
<evidence type="ECO:0000256" key="1">
    <source>
        <dbReference type="ARBA" id="ARBA00001286"/>
    </source>
</evidence>
<dbReference type="Gene3D" id="3.30.160.70">
    <property type="entry name" value="Methylated DNA-protein cysteine methyltransferase domain"/>
    <property type="match status" value="1"/>
</dbReference>
<dbReference type="KEGG" id="mmes:MMSR116_08450"/>
<accession>A0A6B9FJJ3</accession>
<dbReference type="InterPro" id="IPR036217">
    <property type="entry name" value="MethylDNA_cys_MeTrfase_DNAb"/>
</dbReference>
<dbReference type="SUPFAM" id="SSF46767">
    <property type="entry name" value="Methylated DNA-protein cysteine methyltransferase, C-terminal domain"/>
    <property type="match status" value="1"/>
</dbReference>
<keyword evidence="2 8" id="KW-0489">Methyltransferase</keyword>
<organism evidence="8 9">
    <name type="scientific">Methylobacterium mesophilicum SR1.6/6</name>
    <dbReference type="NCBI Taxonomy" id="908290"/>
    <lineage>
        <taxon>Bacteria</taxon>
        <taxon>Pseudomonadati</taxon>
        <taxon>Pseudomonadota</taxon>
        <taxon>Alphaproteobacteria</taxon>
        <taxon>Hyphomicrobiales</taxon>
        <taxon>Methylobacteriaceae</taxon>
        <taxon>Methylobacterium</taxon>
    </lineage>
</organism>
<evidence type="ECO:0000256" key="5">
    <source>
        <dbReference type="ARBA" id="ARBA00023204"/>
    </source>
</evidence>
<evidence type="ECO:0000256" key="6">
    <source>
        <dbReference type="ARBA" id="ARBA00049348"/>
    </source>
</evidence>
<comment type="catalytic activity">
    <reaction evidence="6">
        <text>a 6-O-methyl-2'-deoxyguanosine in DNA + L-cysteinyl-[protein] = S-methyl-L-cysteinyl-[protein] + a 2'-deoxyguanosine in DNA</text>
        <dbReference type="Rhea" id="RHEA:24000"/>
        <dbReference type="Rhea" id="RHEA-COMP:10131"/>
        <dbReference type="Rhea" id="RHEA-COMP:10132"/>
        <dbReference type="Rhea" id="RHEA-COMP:11367"/>
        <dbReference type="Rhea" id="RHEA-COMP:11368"/>
        <dbReference type="ChEBI" id="CHEBI:29950"/>
        <dbReference type="ChEBI" id="CHEBI:82612"/>
        <dbReference type="ChEBI" id="CHEBI:85445"/>
        <dbReference type="ChEBI" id="CHEBI:85448"/>
        <dbReference type="EC" id="2.1.1.63"/>
    </reaction>
</comment>
<name>A0A6B9FJJ3_9HYPH</name>
<dbReference type="PANTHER" id="PTHR10815:SF14">
    <property type="entry name" value="BIFUNCTIONAL TRANSCRIPTIONAL ACTIVATOR_DNA REPAIR ENZYME ADA"/>
    <property type="match status" value="1"/>
</dbReference>
<dbReference type="PANTHER" id="PTHR10815">
    <property type="entry name" value="METHYLATED-DNA--PROTEIN-CYSTEINE METHYLTRANSFERASE"/>
    <property type="match status" value="1"/>
</dbReference>
<sequence>MDEIGCRFATEIYLYGYRATLTGLAAVAVGRRGVAAVLLGAGRDELKRKLLEALPGATLVGDEDRIGATLDAVARHIDAPTGSLALDLDLRGEADELAVWAVLRAIPAGETRSYGALAREIGSGMTAQQVGAACAANRLAVVVPCHRVLKADGSISGYRWGVHRKRRLLSLETAA</sequence>
<evidence type="ECO:0000256" key="4">
    <source>
        <dbReference type="ARBA" id="ARBA00022763"/>
    </source>
</evidence>
<reference evidence="8 9" key="1">
    <citation type="journal article" date="2012" name="Genet. Mol. Biol.">
        <title>Analysis of 16S rRNA and mxaF genes revealing insights into Methylobacterium niche-specific plant association.</title>
        <authorList>
            <person name="Dourado M.N."/>
            <person name="Andreote F.D."/>
            <person name="Dini-Andreote F."/>
            <person name="Conti R."/>
            <person name="Araujo J.M."/>
            <person name="Araujo W.L."/>
        </authorList>
    </citation>
    <scope>NUCLEOTIDE SEQUENCE [LARGE SCALE GENOMIC DNA]</scope>
    <source>
        <strain evidence="8 9">SR1.6/6</strain>
    </source>
</reference>
<dbReference type="GO" id="GO:0003908">
    <property type="term" value="F:methylated-DNA-[protein]-cysteine S-methyltransferase activity"/>
    <property type="evidence" value="ECO:0007669"/>
    <property type="project" value="UniProtKB-EC"/>
</dbReference>
<dbReference type="GO" id="GO:0006281">
    <property type="term" value="P:DNA repair"/>
    <property type="evidence" value="ECO:0007669"/>
    <property type="project" value="UniProtKB-KW"/>
</dbReference>
<evidence type="ECO:0000256" key="2">
    <source>
        <dbReference type="ARBA" id="ARBA00022603"/>
    </source>
</evidence>
<dbReference type="Gene3D" id="1.10.10.10">
    <property type="entry name" value="Winged helix-like DNA-binding domain superfamily/Winged helix DNA-binding domain"/>
    <property type="match status" value="1"/>
</dbReference>
<dbReference type="EMBL" id="CP043538">
    <property type="protein sequence ID" value="QGY01906.1"/>
    <property type="molecule type" value="Genomic_DNA"/>
</dbReference>
<feature type="domain" description="Methylated-DNA-[protein]-cysteine S-methyltransferase DNA binding" evidence="7">
    <location>
        <begin position="98"/>
        <end position="173"/>
    </location>
</feature>
<dbReference type="AlphaFoldDB" id="A0A6B9FJJ3"/>
<dbReference type="NCBIfam" id="TIGR00589">
    <property type="entry name" value="ogt"/>
    <property type="match status" value="1"/>
</dbReference>
<dbReference type="InterPro" id="IPR001497">
    <property type="entry name" value="MethylDNA_cys_MeTrfase_AS"/>
</dbReference>